<dbReference type="AlphaFoldDB" id="A0A1Y6F3M5"/>
<dbReference type="Pfam" id="PF02706">
    <property type="entry name" value="Wzz"/>
    <property type="match status" value="1"/>
</dbReference>
<feature type="domain" description="Polysaccharide chain length determinant N-terminal" evidence="7">
    <location>
        <begin position="42"/>
        <end position="89"/>
    </location>
</feature>
<keyword evidence="2" id="KW-1003">Cell membrane</keyword>
<protein>
    <submittedName>
        <fullName evidence="8">Chain length determinant protein</fullName>
    </submittedName>
</protein>
<proteinExistence type="predicted"/>
<dbReference type="Proteomes" id="UP000194420">
    <property type="component" value="Unassembled WGS sequence"/>
</dbReference>
<sequence length="332" mass="36610">MNQHTSPPIPSGDGGRHWVDQFLPQHGLARPRESGPLSASFLRGVVYRQRFLIAATIGVVMLAGLIVTLLMTPVYEATATVRIDPYASNIVEGQDAISHRLSAAQPGYAGPCGLRIRASLSTRLSRGGAPMRTIAWLFALGFIGAVTVFAQVDRQSRISPEVARYVPEVFASFAQRHSTAQDLLDRNPETATEVARSLVANRPMPAENLRMYAQARALAGDEQQAVAAIVQAAQRGWRDEPTQRAMLEIALEAGDRREAARRLAAWWALSRDRALLEPLANRVLVQEDARAEMARLLAEEPRWKASFDRLAPDLLDPAILRDIEERRKGPES</sequence>
<reference evidence="9" key="1">
    <citation type="submission" date="2017-04" db="EMBL/GenBank/DDBJ databases">
        <authorList>
            <person name="Varghese N."/>
            <person name="Submissions S."/>
        </authorList>
    </citation>
    <scope>NUCLEOTIDE SEQUENCE [LARGE SCALE GENOMIC DNA]</scope>
</reference>
<feature type="transmembrane region" description="Helical" evidence="6">
    <location>
        <begin position="133"/>
        <end position="152"/>
    </location>
</feature>
<dbReference type="EMBL" id="FXWG01000002">
    <property type="protein sequence ID" value="SMQ69455.1"/>
    <property type="molecule type" value="Genomic_DNA"/>
</dbReference>
<keyword evidence="5 6" id="KW-0472">Membrane</keyword>
<evidence type="ECO:0000256" key="6">
    <source>
        <dbReference type="SAM" id="Phobius"/>
    </source>
</evidence>
<name>A0A1Y6F3M5_9SPHN</name>
<gene>
    <name evidence="8" type="ORF">SAMN06297468_1643</name>
</gene>
<evidence type="ECO:0000256" key="4">
    <source>
        <dbReference type="ARBA" id="ARBA00022989"/>
    </source>
</evidence>
<comment type="subcellular location">
    <subcellularLocation>
        <location evidence="1">Cell membrane</location>
        <topology evidence="1">Multi-pass membrane protein</topology>
    </subcellularLocation>
</comment>
<evidence type="ECO:0000256" key="1">
    <source>
        <dbReference type="ARBA" id="ARBA00004651"/>
    </source>
</evidence>
<dbReference type="InterPro" id="IPR003856">
    <property type="entry name" value="LPS_length_determ_N"/>
</dbReference>
<evidence type="ECO:0000256" key="5">
    <source>
        <dbReference type="ARBA" id="ARBA00023136"/>
    </source>
</evidence>
<evidence type="ECO:0000256" key="2">
    <source>
        <dbReference type="ARBA" id="ARBA00022475"/>
    </source>
</evidence>
<evidence type="ECO:0000256" key="3">
    <source>
        <dbReference type="ARBA" id="ARBA00022692"/>
    </source>
</evidence>
<keyword evidence="3 6" id="KW-0812">Transmembrane</keyword>
<keyword evidence="9" id="KW-1185">Reference proteome</keyword>
<evidence type="ECO:0000313" key="9">
    <source>
        <dbReference type="Proteomes" id="UP000194420"/>
    </source>
</evidence>
<organism evidence="8 9">
    <name type="scientific">Altererythrobacter xiamenensis</name>
    <dbReference type="NCBI Taxonomy" id="1316679"/>
    <lineage>
        <taxon>Bacteria</taxon>
        <taxon>Pseudomonadati</taxon>
        <taxon>Pseudomonadota</taxon>
        <taxon>Alphaproteobacteria</taxon>
        <taxon>Sphingomonadales</taxon>
        <taxon>Erythrobacteraceae</taxon>
        <taxon>Altererythrobacter</taxon>
    </lineage>
</organism>
<accession>A0A1Y6F3M5</accession>
<dbReference type="OrthoDB" id="7505978at2"/>
<dbReference type="GO" id="GO:0005886">
    <property type="term" value="C:plasma membrane"/>
    <property type="evidence" value="ECO:0007669"/>
    <property type="project" value="UniProtKB-SubCell"/>
</dbReference>
<dbReference type="RefSeq" id="WP_086437529.1">
    <property type="nucleotide sequence ID" value="NZ_FXWG01000002.1"/>
</dbReference>
<keyword evidence="4 6" id="KW-1133">Transmembrane helix</keyword>
<evidence type="ECO:0000259" key="7">
    <source>
        <dbReference type="Pfam" id="PF02706"/>
    </source>
</evidence>
<feature type="transmembrane region" description="Helical" evidence="6">
    <location>
        <begin position="51"/>
        <end position="71"/>
    </location>
</feature>
<evidence type="ECO:0000313" key="8">
    <source>
        <dbReference type="EMBL" id="SMQ69455.1"/>
    </source>
</evidence>